<protein>
    <submittedName>
        <fullName evidence="1">Uncharacterized protein</fullName>
    </submittedName>
</protein>
<proteinExistence type="predicted"/>
<organism evidence="1">
    <name type="scientific">Lepeophtheirus salmonis</name>
    <name type="common">Salmon louse</name>
    <name type="synonym">Caligus salmonis</name>
    <dbReference type="NCBI Taxonomy" id="72036"/>
    <lineage>
        <taxon>Eukaryota</taxon>
        <taxon>Metazoa</taxon>
        <taxon>Ecdysozoa</taxon>
        <taxon>Arthropoda</taxon>
        <taxon>Crustacea</taxon>
        <taxon>Multicrustacea</taxon>
        <taxon>Hexanauplia</taxon>
        <taxon>Copepoda</taxon>
        <taxon>Siphonostomatoida</taxon>
        <taxon>Caligidae</taxon>
        <taxon>Lepeophtheirus</taxon>
    </lineage>
</organism>
<dbReference type="AlphaFoldDB" id="A0A0K2VFU7"/>
<sequence>MRTLTATHWVSQSNILSFYRTPQFLYGKVFDDSVEDLKEFMYRDNY</sequence>
<dbReference type="EMBL" id="HACA01032007">
    <property type="protein sequence ID" value="CDW49368.1"/>
    <property type="molecule type" value="Transcribed_RNA"/>
</dbReference>
<evidence type="ECO:0000313" key="1">
    <source>
        <dbReference type="EMBL" id="CDW49368.1"/>
    </source>
</evidence>
<name>A0A0K2VFU7_LEPSM</name>
<reference evidence="1" key="1">
    <citation type="submission" date="2014-05" db="EMBL/GenBank/DDBJ databases">
        <authorList>
            <person name="Chronopoulou M."/>
        </authorList>
    </citation>
    <scope>NUCLEOTIDE SEQUENCE</scope>
    <source>
        <tissue evidence="1">Whole organism</tissue>
    </source>
</reference>
<accession>A0A0K2VFU7</accession>